<name>A9ZT60_COPJA</name>
<keyword evidence="9 11" id="KW-0408">Iron</keyword>
<accession>A9ZT60</accession>
<evidence type="ECO:0000256" key="8">
    <source>
        <dbReference type="ARBA" id="ARBA00023002"/>
    </source>
</evidence>
<keyword evidence="5 13" id="KW-0812">Transmembrane</keyword>
<dbReference type="Pfam" id="PF00067">
    <property type="entry name" value="p450"/>
    <property type="match status" value="1"/>
</dbReference>
<reference evidence="14" key="1">
    <citation type="submission" date="2008-01" db="EMBL/GenBank/DDBJ databases">
        <title>cytochrome P450s from Coptis japonica (Japanese goldthread, Ranunculales).</title>
        <authorList>
            <person name="Ikezawa N."/>
            <person name="Sato F."/>
        </authorList>
    </citation>
    <scope>NUCLEOTIDE SEQUENCE</scope>
</reference>
<evidence type="ECO:0000256" key="4">
    <source>
        <dbReference type="ARBA" id="ARBA00022617"/>
    </source>
</evidence>
<evidence type="ECO:0000256" key="1">
    <source>
        <dbReference type="ARBA" id="ARBA00001971"/>
    </source>
</evidence>
<evidence type="ECO:0000256" key="3">
    <source>
        <dbReference type="ARBA" id="ARBA00010617"/>
    </source>
</evidence>
<dbReference type="PRINTS" id="PR00463">
    <property type="entry name" value="EP450I"/>
</dbReference>
<proteinExistence type="evidence at transcript level"/>
<dbReference type="AlphaFoldDB" id="A9ZT60"/>
<dbReference type="Gene3D" id="1.10.630.10">
    <property type="entry name" value="Cytochrome P450"/>
    <property type="match status" value="1"/>
</dbReference>
<evidence type="ECO:0000256" key="2">
    <source>
        <dbReference type="ARBA" id="ARBA00004167"/>
    </source>
</evidence>
<feature type="transmembrane region" description="Helical" evidence="13">
    <location>
        <begin position="6"/>
        <end position="25"/>
    </location>
</feature>
<protein>
    <submittedName>
        <fullName evidence="14">Cytochrome P450</fullName>
    </submittedName>
</protein>
<evidence type="ECO:0000256" key="10">
    <source>
        <dbReference type="ARBA" id="ARBA00023136"/>
    </source>
</evidence>
<keyword evidence="10 13" id="KW-0472">Membrane</keyword>
<comment type="cofactor">
    <cofactor evidence="1 11">
        <name>heme</name>
        <dbReference type="ChEBI" id="CHEBI:30413"/>
    </cofactor>
</comment>
<dbReference type="GO" id="GO:0020037">
    <property type="term" value="F:heme binding"/>
    <property type="evidence" value="ECO:0007669"/>
    <property type="project" value="InterPro"/>
</dbReference>
<dbReference type="GO" id="GO:0016717">
    <property type="term" value="F:oxidoreductase activity, acting on paired donors, with oxidation of a pair of donors resulting in the reduction of molecular oxygen to two molecules of water"/>
    <property type="evidence" value="ECO:0007669"/>
    <property type="project" value="UniProtKB-ARBA"/>
</dbReference>
<dbReference type="GO" id="GO:0033075">
    <property type="term" value="P:isoquinoline alkaloid biosynthetic process"/>
    <property type="evidence" value="ECO:0007669"/>
    <property type="project" value="UniProtKB-ARBA"/>
</dbReference>
<comment type="similarity">
    <text evidence="3 12">Belongs to the cytochrome P450 family.</text>
</comment>
<dbReference type="GO" id="GO:0005506">
    <property type="term" value="F:iron ion binding"/>
    <property type="evidence" value="ECO:0007669"/>
    <property type="project" value="InterPro"/>
</dbReference>
<dbReference type="GO" id="GO:0016020">
    <property type="term" value="C:membrane"/>
    <property type="evidence" value="ECO:0007669"/>
    <property type="project" value="UniProtKB-SubCell"/>
</dbReference>
<comment type="subcellular location">
    <subcellularLocation>
        <location evidence="2">Membrane</location>
        <topology evidence="2">Single-pass membrane protein</topology>
    </subcellularLocation>
</comment>
<evidence type="ECO:0000256" key="9">
    <source>
        <dbReference type="ARBA" id="ARBA00023004"/>
    </source>
</evidence>
<evidence type="ECO:0000313" key="14">
    <source>
        <dbReference type="EMBL" id="BAF98470.1"/>
    </source>
</evidence>
<keyword evidence="12" id="KW-0503">Monooxygenase</keyword>
<evidence type="ECO:0000256" key="13">
    <source>
        <dbReference type="SAM" id="Phobius"/>
    </source>
</evidence>
<dbReference type="EMBL" id="AB374407">
    <property type="protein sequence ID" value="BAF98470.1"/>
    <property type="molecule type" value="mRNA"/>
</dbReference>
<dbReference type="PANTHER" id="PTHR47944">
    <property type="entry name" value="CYTOCHROME P450 98A9"/>
    <property type="match status" value="1"/>
</dbReference>
<dbReference type="InterPro" id="IPR001128">
    <property type="entry name" value="Cyt_P450"/>
</dbReference>
<evidence type="ECO:0000256" key="11">
    <source>
        <dbReference type="PIRSR" id="PIRSR602401-1"/>
    </source>
</evidence>
<evidence type="ECO:0000256" key="6">
    <source>
        <dbReference type="ARBA" id="ARBA00022723"/>
    </source>
</evidence>
<dbReference type="SUPFAM" id="SSF48264">
    <property type="entry name" value="Cytochrome P450"/>
    <property type="match status" value="1"/>
</dbReference>
<sequence length="491" mass="55349">MEGSFLWLIGSTVAIVLVITTIVRMSSSSSSSKKKWPSGPKRLPIIGNLHLLGGDLLHVTLAKLAKVHGSVMTIWIGRWRPIIVISDINSAWEVLVSKSAEYGQRDTPDIFKTLTVGQNNISMSDIGPFWHNVRKGLQNGALSPLNVAAQTQFREEDVKRLIHEMSREALNKNGIIKPLDHMKKNTARLLGRLIFGPTFDNDKFVESVLYEIEDVLRLSGYARLTEAFYYAKYLPSQKKVAREAYLAKYRIEELMRPLLSSNPPTNSYLYFLQSQNYSKEIIIFCTFELFLLGVDSTSSTATWALAYLIHEQAVQEKLNEDIRMTIGDVDLVKIEDLSKLKYLQAVVKETMRMKPIAPLAIPHKTANDTTLMGTKVARGTQIMVNLYALHHNEDIWPEPYKFMPERFLQGENVSANNKAMEQSFLPFGAGMRICAGMDLGKLQIAFALANLVNAFKWSCVDEGKLPDMSEQLFAVTLMKTPLEGRISTRKV</sequence>
<organism evidence="14">
    <name type="scientific">Coptis japonica var. dissecta</name>
    <dbReference type="NCBI Taxonomy" id="397412"/>
    <lineage>
        <taxon>Eukaryota</taxon>
        <taxon>Viridiplantae</taxon>
        <taxon>Streptophyta</taxon>
        <taxon>Embryophyta</taxon>
        <taxon>Tracheophyta</taxon>
        <taxon>Spermatophyta</taxon>
        <taxon>Magnoliopsida</taxon>
        <taxon>Ranunculales</taxon>
        <taxon>Ranunculaceae</taxon>
        <taxon>Coptidoideae</taxon>
        <taxon>Coptis</taxon>
    </lineage>
</organism>
<keyword evidence="6 11" id="KW-0479">Metal-binding</keyword>
<dbReference type="InterPro" id="IPR002401">
    <property type="entry name" value="Cyt_P450_E_grp-I"/>
</dbReference>
<dbReference type="PROSITE" id="PS00086">
    <property type="entry name" value="CYTOCHROME_P450"/>
    <property type="match status" value="1"/>
</dbReference>
<evidence type="ECO:0000256" key="5">
    <source>
        <dbReference type="ARBA" id="ARBA00022692"/>
    </source>
</evidence>
<keyword evidence="7 13" id="KW-1133">Transmembrane helix</keyword>
<evidence type="ECO:0000256" key="12">
    <source>
        <dbReference type="RuleBase" id="RU000461"/>
    </source>
</evidence>
<keyword evidence="4 11" id="KW-0349">Heme</keyword>
<dbReference type="InterPro" id="IPR017972">
    <property type="entry name" value="Cyt_P450_CS"/>
</dbReference>
<dbReference type="PRINTS" id="PR00385">
    <property type="entry name" value="P450"/>
</dbReference>
<gene>
    <name evidence="14" type="primary">CYP719A18</name>
</gene>
<dbReference type="InterPro" id="IPR036396">
    <property type="entry name" value="Cyt_P450_sf"/>
</dbReference>
<keyword evidence="8 12" id="KW-0560">Oxidoreductase</keyword>
<evidence type="ECO:0000256" key="7">
    <source>
        <dbReference type="ARBA" id="ARBA00022989"/>
    </source>
</evidence>
<dbReference type="PANTHER" id="PTHR47944:SF4">
    <property type="entry name" value="OS09G0441700 PROTEIN"/>
    <property type="match status" value="1"/>
</dbReference>
<dbReference type="GO" id="GO:0004497">
    <property type="term" value="F:monooxygenase activity"/>
    <property type="evidence" value="ECO:0007669"/>
    <property type="project" value="UniProtKB-KW"/>
</dbReference>
<feature type="binding site" description="axial binding residue" evidence="11">
    <location>
        <position position="434"/>
    </location>
    <ligand>
        <name>heme</name>
        <dbReference type="ChEBI" id="CHEBI:30413"/>
    </ligand>
    <ligandPart>
        <name>Fe</name>
        <dbReference type="ChEBI" id="CHEBI:18248"/>
    </ligandPart>
</feature>